<feature type="transmembrane region" description="Helical" evidence="6">
    <location>
        <begin position="54"/>
        <end position="72"/>
    </location>
</feature>
<dbReference type="PANTHER" id="PTHR16119:SF16">
    <property type="entry name" value="TRANSMEMBRANE PROTEIN 144 HOMOLOG"/>
    <property type="match status" value="1"/>
</dbReference>
<reference evidence="7 8" key="1">
    <citation type="submission" date="2024-08" db="EMBL/GenBank/DDBJ databases">
        <title>Gnathostoma spinigerum genome.</title>
        <authorList>
            <person name="Gonzalez-Bertolin B."/>
            <person name="Monzon S."/>
            <person name="Zaballos A."/>
            <person name="Jimenez P."/>
            <person name="Dekumyoy P."/>
            <person name="Varona S."/>
            <person name="Cuesta I."/>
            <person name="Sumanam S."/>
            <person name="Adisakwattana P."/>
            <person name="Gasser R.B."/>
            <person name="Hernandez-Gonzalez A."/>
            <person name="Young N.D."/>
            <person name="Perteguer M.J."/>
        </authorList>
    </citation>
    <scope>NUCLEOTIDE SEQUENCE [LARGE SCALE GENOMIC DNA]</scope>
    <source>
        <strain evidence="7">AL3</strain>
        <tissue evidence="7">Liver</tissue>
    </source>
</reference>
<gene>
    <name evidence="7" type="ORF">AB6A40_010739</name>
</gene>
<keyword evidence="8" id="KW-1185">Reference proteome</keyword>
<keyword evidence="5 6" id="KW-0472">Membrane</keyword>
<organism evidence="7 8">
    <name type="scientific">Gnathostoma spinigerum</name>
    <dbReference type="NCBI Taxonomy" id="75299"/>
    <lineage>
        <taxon>Eukaryota</taxon>
        <taxon>Metazoa</taxon>
        <taxon>Ecdysozoa</taxon>
        <taxon>Nematoda</taxon>
        <taxon>Chromadorea</taxon>
        <taxon>Rhabditida</taxon>
        <taxon>Spirurina</taxon>
        <taxon>Gnathostomatomorpha</taxon>
        <taxon>Gnathostomatoidea</taxon>
        <taxon>Gnathostomatidae</taxon>
        <taxon>Gnathostoma</taxon>
    </lineage>
</organism>
<dbReference type="AlphaFoldDB" id="A0ABD6F3T6"/>
<protein>
    <recommendedName>
        <fullName evidence="9">Transmembrane protein 144</fullName>
    </recommendedName>
</protein>
<keyword evidence="3 6" id="KW-0812">Transmembrane</keyword>
<name>A0ABD6F3T6_9BILA</name>
<dbReference type="Proteomes" id="UP001608902">
    <property type="component" value="Unassembled WGS sequence"/>
</dbReference>
<dbReference type="Pfam" id="PF07857">
    <property type="entry name" value="TMEM144"/>
    <property type="match status" value="1"/>
</dbReference>
<evidence type="ECO:0000256" key="2">
    <source>
        <dbReference type="ARBA" id="ARBA00005731"/>
    </source>
</evidence>
<comment type="caution">
    <text evidence="7">The sequence shown here is derived from an EMBL/GenBank/DDBJ whole genome shotgun (WGS) entry which is preliminary data.</text>
</comment>
<keyword evidence="4 6" id="KW-1133">Transmembrane helix</keyword>
<comment type="similarity">
    <text evidence="2">Belongs to the TMEM144 family.</text>
</comment>
<evidence type="ECO:0000256" key="5">
    <source>
        <dbReference type="ARBA" id="ARBA00023136"/>
    </source>
</evidence>
<sequence length="233" mass="25212">MGVGSMLVGFVTLGVQGFSPPVYPLVIASGAAWALGNSVAVPVMNNLGMALGMLIWNTTACILGWATSRFGLFGLKKAPPKSNVLNYIGLVLVIAGGVIYTFVKSVPYQPSTGNLSDRVTSIDAEVTRGRSKAGSTTREQDFAGYFNDELLHEGNNESFLKRRRHLILRGCWIVVALISGLFYSQMCTAVSYIQDYPELFNNAPANGVHYVFSHFLGIFITATAIFIVYGIVK</sequence>
<comment type="subcellular location">
    <subcellularLocation>
        <location evidence="1">Membrane</location>
        <topology evidence="1">Multi-pass membrane protein</topology>
    </subcellularLocation>
</comment>
<dbReference type="GO" id="GO:0016020">
    <property type="term" value="C:membrane"/>
    <property type="evidence" value="ECO:0007669"/>
    <property type="project" value="UniProtKB-SubCell"/>
</dbReference>
<feature type="transmembrane region" description="Helical" evidence="6">
    <location>
        <begin position="166"/>
        <end position="192"/>
    </location>
</feature>
<dbReference type="EMBL" id="JBGFUD010014952">
    <property type="protein sequence ID" value="MFH4984030.1"/>
    <property type="molecule type" value="Genomic_DNA"/>
</dbReference>
<accession>A0ABD6F3T6</accession>
<evidence type="ECO:0000256" key="1">
    <source>
        <dbReference type="ARBA" id="ARBA00004141"/>
    </source>
</evidence>
<evidence type="ECO:0000256" key="3">
    <source>
        <dbReference type="ARBA" id="ARBA00022692"/>
    </source>
</evidence>
<dbReference type="PANTHER" id="PTHR16119">
    <property type="entry name" value="TRANSMEMBRANE PROTEIN 144"/>
    <property type="match status" value="1"/>
</dbReference>
<evidence type="ECO:0000313" key="8">
    <source>
        <dbReference type="Proteomes" id="UP001608902"/>
    </source>
</evidence>
<feature type="transmembrane region" description="Helical" evidence="6">
    <location>
        <begin position="84"/>
        <end position="103"/>
    </location>
</feature>
<proteinExistence type="inferred from homology"/>
<dbReference type="InterPro" id="IPR012435">
    <property type="entry name" value="TMEM144"/>
</dbReference>
<evidence type="ECO:0000256" key="6">
    <source>
        <dbReference type="SAM" id="Phobius"/>
    </source>
</evidence>
<evidence type="ECO:0008006" key="9">
    <source>
        <dbReference type="Google" id="ProtNLM"/>
    </source>
</evidence>
<dbReference type="InterPro" id="IPR010651">
    <property type="entry name" value="Sugar_transport"/>
</dbReference>
<feature type="transmembrane region" description="Helical" evidence="6">
    <location>
        <begin position="212"/>
        <end position="232"/>
    </location>
</feature>
<feature type="transmembrane region" description="Helical" evidence="6">
    <location>
        <begin position="27"/>
        <end position="47"/>
    </location>
</feature>
<evidence type="ECO:0000256" key="4">
    <source>
        <dbReference type="ARBA" id="ARBA00022989"/>
    </source>
</evidence>
<evidence type="ECO:0000313" key="7">
    <source>
        <dbReference type="EMBL" id="MFH4984030.1"/>
    </source>
</evidence>